<dbReference type="SUPFAM" id="SSF103481">
    <property type="entry name" value="Multidrug resistance efflux transporter EmrE"/>
    <property type="match status" value="2"/>
</dbReference>
<dbReference type="InterPro" id="IPR000620">
    <property type="entry name" value="EamA_dom"/>
</dbReference>
<feature type="transmembrane region" description="Helical" evidence="1">
    <location>
        <begin position="126"/>
        <end position="143"/>
    </location>
</feature>
<keyword evidence="4" id="KW-1185">Reference proteome</keyword>
<feature type="transmembrane region" description="Helical" evidence="1">
    <location>
        <begin position="72"/>
        <end position="93"/>
    </location>
</feature>
<keyword evidence="1" id="KW-0472">Membrane</keyword>
<gene>
    <name evidence="3" type="ORF">Wenmar_02808</name>
</gene>
<feature type="transmembrane region" description="Helical" evidence="1">
    <location>
        <begin position="39"/>
        <end position="60"/>
    </location>
</feature>
<keyword evidence="1" id="KW-1133">Transmembrane helix</keyword>
<evidence type="ECO:0000313" key="4">
    <source>
        <dbReference type="Proteomes" id="UP000035100"/>
    </source>
</evidence>
<feature type="transmembrane region" description="Helical" evidence="1">
    <location>
        <begin position="149"/>
        <end position="168"/>
    </location>
</feature>
<evidence type="ECO:0000313" key="3">
    <source>
        <dbReference type="EMBL" id="KIQ68537.1"/>
    </source>
</evidence>
<feature type="transmembrane region" description="Helical" evidence="1">
    <location>
        <begin position="99"/>
        <end position="119"/>
    </location>
</feature>
<dbReference type="EMBL" id="AONG01000013">
    <property type="protein sequence ID" value="KIQ68537.1"/>
    <property type="molecule type" value="Genomic_DNA"/>
</dbReference>
<dbReference type="eggNOG" id="COG0697">
    <property type="taxonomic scope" value="Bacteria"/>
</dbReference>
<dbReference type="InterPro" id="IPR037185">
    <property type="entry name" value="EmrE-like"/>
</dbReference>
<dbReference type="PANTHER" id="PTHR22911:SF135">
    <property type="entry name" value="BLR4310 PROTEIN"/>
    <property type="match status" value="1"/>
</dbReference>
<evidence type="ECO:0000259" key="2">
    <source>
        <dbReference type="Pfam" id="PF00892"/>
    </source>
</evidence>
<feature type="transmembrane region" description="Helical" evidence="1">
    <location>
        <begin position="180"/>
        <end position="204"/>
    </location>
</feature>
<dbReference type="Proteomes" id="UP000035100">
    <property type="component" value="Unassembled WGS sequence"/>
</dbReference>
<feature type="transmembrane region" description="Helical" evidence="1">
    <location>
        <begin position="280"/>
        <end position="298"/>
    </location>
</feature>
<dbReference type="RefSeq" id="WP_018303957.1">
    <property type="nucleotide sequence ID" value="NZ_KB902310.1"/>
</dbReference>
<reference evidence="3 4" key="1">
    <citation type="submission" date="2013-01" db="EMBL/GenBank/DDBJ databases">
        <authorList>
            <person name="Fiebig A."/>
            <person name="Goeker M."/>
            <person name="Klenk H.-P.P."/>
        </authorList>
    </citation>
    <scope>NUCLEOTIDE SEQUENCE [LARGE SCALE GENOMIC DNA]</scope>
    <source>
        <strain evidence="3 4">DSM 24838</strain>
    </source>
</reference>
<comment type="caution">
    <text evidence="3">The sequence shown here is derived from an EMBL/GenBank/DDBJ whole genome shotgun (WGS) entry which is preliminary data.</text>
</comment>
<dbReference type="GO" id="GO:0016020">
    <property type="term" value="C:membrane"/>
    <property type="evidence" value="ECO:0007669"/>
    <property type="project" value="InterPro"/>
</dbReference>
<dbReference type="Pfam" id="PF00892">
    <property type="entry name" value="EamA"/>
    <property type="match status" value="1"/>
</dbReference>
<dbReference type="AlphaFoldDB" id="A0A0D0Q7X1"/>
<feature type="transmembrane region" description="Helical" evidence="1">
    <location>
        <begin position="256"/>
        <end position="274"/>
    </location>
</feature>
<feature type="transmembrane region" description="Helical" evidence="1">
    <location>
        <begin position="224"/>
        <end position="244"/>
    </location>
</feature>
<feature type="transmembrane region" description="Helical" evidence="1">
    <location>
        <begin position="12"/>
        <end position="33"/>
    </location>
</feature>
<dbReference type="PANTHER" id="PTHR22911">
    <property type="entry name" value="ACYL-MALONYL CONDENSING ENZYME-RELATED"/>
    <property type="match status" value="1"/>
</dbReference>
<evidence type="ECO:0000256" key="1">
    <source>
        <dbReference type="SAM" id="Phobius"/>
    </source>
</evidence>
<protein>
    <submittedName>
        <fullName evidence="3">EamA-like transporter family</fullName>
    </submittedName>
</protein>
<keyword evidence="1" id="KW-0812">Transmembrane</keyword>
<organism evidence="3 4">
    <name type="scientific">Wenxinia marina DSM 24838</name>
    <dbReference type="NCBI Taxonomy" id="1123501"/>
    <lineage>
        <taxon>Bacteria</taxon>
        <taxon>Pseudomonadati</taxon>
        <taxon>Pseudomonadota</taxon>
        <taxon>Alphaproteobacteria</taxon>
        <taxon>Rhodobacterales</taxon>
        <taxon>Roseobacteraceae</taxon>
        <taxon>Wenxinia</taxon>
    </lineage>
</organism>
<dbReference type="STRING" id="1123501.Wenmar_02808"/>
<dbReference type="OrthoDB" id="7855875at2"/>
<sequence length="319" mass="33157">MTEDTGRTPAAIAMVLGGMAVYGFVDNFVRLAAPEGSLWQFHLMRSALAMTLILAAALLLRQSLRPQRTSAVLLRSAVATISMVIYFACLGLLPIAQVVAGLFTAPIFVVLYEVAFFGLRIGPRRILAVLVGFVGIVVALRPGSGEVTWLTLLPVVAGALYGAGNVVTRRFCATEGTLTLLLGFFGGMATWGALGLVVVGMLGIAAPEGPAGWPLRGWGTPDDAFLLVVVLQSVGSIAGVGLSIRAYQLADATTVAVFENTLLVFATAWAAILWGEVPTGRTLAGLSLIAGAGVLISLRTDAPQPLRSPATGADAEPLE</sequence>
<name>A0A0D0Q7X1_9RHOB</name>
<proteinExistence type="predicted"/>
<feature type="domain" description="EamA" evidence="2">
    <location>
        <begin position="11"/>
        <end position="140"/>
    </location>
</feature>
<accession>A0A0D0Q7X1</accession>
<dbReference type="PATRIC" id="fig|1123501.6.peg.2923"/>